<comment type="caution">
    <text evidence="1">The sequence shown here is derived from an EMBL/GenBank/DDBJ whole genome shotgun (WGS) entry which is preliminary data.</text>
</comment>
<sequence length="235" mass="26309">MREDQGSIVALTACDVLLTQRKALWLLANSANMVVETRSARVDNTTLLARVTEVQDLESKSCSNQEEILGLMRQQRKSSEEQVQKLDEVNQQLVKQDTTSRSILAVTGEALSAILQVKDLLVQVSQDVINVRVVLNSTFLRPMDPTKELPAIIEDPLGRQVPIPPEWLGSLDWEALYALLSCQLKGQNGHEMRLPTLRDGNKCAGKCHSPVSEIRLWNVVPIQELARKRRTPVLL</sequence>
<dbReference type="AlphaFoldDB" id="A0A428QAT3"/>
<protein>
    <submittedName>
        <fullName evidence="1">Uncharacterized protein</fullName>
    </submittedName>
</protein>
<organism evidence="1 2">
    <name type="scientific">Fusarium duplospermum</name>
    <dbReference type="NCBI Taxonomy" id="1325734"/>
    <lineage>
        <taxon>Eukaryota</taxon>
        <taxon>Fungi</taxon>
        <taxon>Dikarya</taxon>
        <taxon>Ascomycota</taxon>
        <taxon>Pezizomycotina</taxon>
        <taxon>Sordariomycetes</taxon>
        <taxon>Hypocreomycetidae</taxon>
        <taxon>Hypocreales</taxon>
        <taxon>Nectriaceae</taxon>
        <taxon>Fusarium</taxon>
        <taxon>Fusarium solani species complex</taxon>
    </lineage>
</organism>
<dbReference type="Proteomes" id="UP000288168">
    <property type="component" value="Unassembled WGS sequence"/>
</dbReference>
<dbReference type="EMBL" id="NKCI01000045">
    <property type="protein sequence ID" value="RSL62370.1"/>
    <property type="molecule type" value="Genomic_DNA"/>
</dbReference>
<evidence type="ECO:0000313" key="2">
    <source>
        <dbReference type="Proteomes" id="UP000288168"/>
    </source>
</evidence>
<name>A0A428QAT3_9HYPO</name>
<gene>
    <name evidence="1" type="ORF">CEP54_005743</name>
</gene>
<dbReference type="OrthoDB" id="3045089at2759"/>
<evidence type="ECO:0000313" key="1">
    <source>
        <dbReference type="EMBL" id="RSL62370.1"/>
    </source>
</evidence>
<accession>A0A428QAT3</accession>
<proteinExistence type="predicted"/>
<reference evidence="1 2" key="1">
    <citation type="submission" date="2017-06" db="EMBL/GenBank/DDBJ databases">
        <title>Comparative genomic analysis of Ambrosia Fusariam Clade fungi.</title>
        <authorList>
            <person name="Stajich J.E."/>
            <person name="Carrillo J."/>
            <person name="Kijimoto T."/>
            <person name="Eskalen A."/>
            <person name="O'Donnell K."/>
            <person name="Kasson M."/>
        </authorList>
    </citation>
    <scope>NUCLEOTIDE SEQUENCE [LARGE SCALE GENOMIC DNA]</scope>
    <source>
        <strain evidence="1 2">NRRL62584</strain>
    </source>
</reference>
<dbReference type="STRING" id="1325734.A0A428QAT3"/>
<keyword evidence="2" id="KW-1185">Reference proteome</keyword>